<reference evidence="3" key="1">
    <citation type="journal article" date="2019" name="Int. J. Syst. Evol. Microbiol.">
        <title>The Global Catalogue of Microorganisms (GCM) 10K type strain sequencing project: providing services to taxonomists for standard genome sequencing and annotation.</title>
        <authorList>
            <consortium name="The Broad Institute Genomics Platform"/>
            <consortium name="The Broad Institute Genome Sequencing Center for Infectious Disease"/>
            <person name="Wu L."/>
            <person name="Ma J."/>
        </authorList>
    </citation>
    <scope>NUCLEOTIDE SEQUENCE [LARGE SCALE GENOMIC DNA]</scope>
    <source>
        <strain evidence="3">ZS-35-S2</strain>
    </source>
</reference>
<name>A0ABW1K5K0_9ACTN</name>
<sequence>MDRPTPTGDPDRVRVADVGRMRQGAWRMVGAAVVVLALLTFFSAGGTALLVAGEAPGLPFAVGGLVTQLSVIALVVGVLRVRATLVGDSVARTAVAATRRLLAVIRIVLLVTVALLVGYAVVRLVAGDPWALLTTGIVGLVLWMLAGGVKRIRDGMDDAAADPSAPH</sequence>
<keyword evidence="3" id="KW-1185">Reference proteome</keyword>
<feature type="transmembrane region" description="Helical" evidence="1">
    <location>
        <begin position="58"/>
        <end position="81"/>
    </location>
</feature>
<accession>A0ABW1K5K0</accession>
<evidence type="ECO:0000313" key="2">
    <source>
        <dbReference type="EMBL" id="MFC6016477.1"/>
    </source>
</evidence>
<proteinExistence type="predicted"/>
<feature type="transmembrane region" description="Helical" evidence="1">
    <location>
        <begin position="101"/>
        <end position="122"/>
    </location>
</feature>
<evidence type="ECO:0000313" key="3">
    <source>
        <dbReference type="Proteomes" id="UP001596203"/>
    </source>
</evidence>
<feature type="transmembrane region" description="Helical" evidence="1">
    <location>
        <begin position="29"/>
        <end position="52"/>
    </location>
</feature>
<feature type="transmembrane region" description="Helical" evidence="1">
    <location>
        <begin position="128"/>
        <end position="146"/>
    </location>
</feature>
<evidence type="ECO:0000256" key="1">
    <source>
        <dbReference type="SAM" id="Phobius"/>
    </source>
</evidence>
<keyword evidence="1" id="KW-1133">Transmembrane helix</keyword>
<keyword evidence="1" id="KW-0812">Transmembrane</keyword>
<organism evidence="2 3">
    <name type="scientific">Plantactinospora solaniradicis</name>
    <dbReference type="NCBI Taxonomy" id="1723736"/>
    <lineage>
        <taxon>Bacteria</taxon>
        <taxon>Bacillati</taxon>
        <taxon>Actinomycetota</taxon>
        <taxon>Actinomycetes</taxon>
        <taxon>Micromonosporales</taxon>
        <taxon>Micromonosporaceae</taxon>
        <taxon>Plantactinospora</taxon>
    </lineage>
</organism>
<protein>
    <submittedName>
        <fullName evidence="2">Uncharacterized protein</fullName>
    </submittedName>
</protein>
<dbReference type="EMBL" id="JBHSPR010000007">
    <property type="protein sequence ID" value="MFC6016477.1"/>
    <property type="molecule type" value="Genomic_DNA"/>
</dbReference>
<keyword evidence="1" id="KW-0472">Membrane</keyword>
<dbReference type="RefSeq" id="WP_377419867.1">
    <property type="nucleotide sequence ID" value="NZ_JBHSPR010000007.1"/>
</dbReference>
<dbReference type="Proteomes" id="UP001596203">
    <property type="component" value="Unassembled WGS sequence"/>
</dbReference>
<comment type="caution">
    <text evidence="2">The sequence shown here is derived from an EMBL/GenBank/DDBJ whole genome shotgun (WGS) entry which is preliminary data.</text>
</comment>
<gene>
    <name evidence="2" type="ORF">ACFP2T_09725</name>
</gene>